<dbReference type="GO" id="GO:0006310">
    <property type="term" value="P:DNA recombination"/>
    <property type="evidence" value="ECO:0007669"/>
    <property type="project" value="InterPro"/>
</dbReference>
<name>A0A0X8JS98_9BACT</name>
<accession>A0A0X8JS98</accession>
<gene>
    <name evidence="1" type="ORF">AXF15_01495</name>
</gene>
<reference evidence="2" key="1">
    <citation type="submission" date="2016-02" db="EMBL/GenBank/DDBJ databases">
        <authorList>
            <person name="Holder M.E."/>
            <person name="Ajami N.J."/>
            <person name="Petrosino J.F."/>
        </authorList>
    </citation>
    <scope>NUCLEOTIDE SEQUENCE [LARGE SCALE GENOMIC DNA]</scope>
    <source>
        <strain evidence="2">DSM 12838</strain>
    </source>
</reference>
<dbReference type="InterPro" id="IPR007476">
    <property type="entry name" value="RdgC"/>
</dbReference>
<dbReference type="KEGG" id="doa:AXF15_01495"/>
<sequence length="206" mass="23531">MSASVGLTRYRIVEKDIDPSLWTEIEDRLKRRAFRDIDASAEERSFGWVSFDNMLDPEFALCPPEKGPYLAFTLRLDTRRVPPAVMKKHVAVALNEALQAMREQGRKFLTKEQKTEIREQVALRLRARTLPIPACFDVIWDTDRGQVWIASTQSRLTELFEELFTQTFGLHLEPMTPYFQALAALGEDGRAALDALEPTIFAGENV</sequence>
<evidence type="ECO:0000313" key="1">
    <source>
        <dbReference type="EMBL" id="AMD93960.1"/>
    </source>
</evidence>
<proteinExistence type="predicted"/>
<keyword evidence="2" id="KW-1185">Reference proteome</keyword>
<evidence type="ECO:0000313" key="2">
    <source>
        <dbReference type="Proteomes" id="UP000063964"/>
    </source>
</evidence>
<dbReference type="Pfam" id="PF04381">
    <property type="entry name" value="RdgC"/>
    <property type="match status" value="1"/>
</dbReference>
<protein>
    <submittedName>
        <fullName evidence="1">Uncharacterized protein</fullName>
    </submittedName>
</protein>
<dbReference type="Proteomes" id="UP000063964">
    <property type="component" value="Chromosome"/>
</dbReference>
<dbReference type="STRING" id="888061.AXF15_01495"/>
<dbReference type="AlphaFoldDB" id="A0A0X8JS98"/>
<dbReference type="EMBL" id="CP014230">
    <property type="protein sequence ID" value="AMD93960.1"/>
    <property type="molecule type" value="Genomic_DNA"/>
</dbReference>
<organism evidence="1 2">
    <name type="scientific">Desulfomicrobium orale DSM 12838</name>
    <dbReference type="NCBI Taxonomy" id="888061"/>
    <lineage>
        <taxon>Bacteria</taxon>
        <taxon>Pseudomonadati</taxon>
        <taxon>Thermodesulfobacteriota</taxon>
        <taxon>Desulfovibrionia</taxon>
        <taxon>Desulfovibrionales</taxon>
        <taxon>Desulfomicrobiaceae</taxon>
        <taxon>Desulfomicrobium</taxon>
    </lineage>
</organism>